<name>A0A8T0UAC1_PANVG</name>
<comment type="caution">
    <text evidence="1">The sequence shown here is derived from an EMBL/GenBank/DDBJ whole genome shotgun (WGS) entry which is preliminary data.</text>
</comment>
<evidence type="ECO:0000313" key="1">
    <source>
        <dbReference type="EMBL" id="KAG2619730.1"/>
    </source>
</evidence>
<protein>
    <submittedName>
        <fullName evidence="1">Uncharacterized protein</fullName>
    </submittedName>
</protein>
<keyword evidence="2" id="KW-1185">Reference proteome</keyword>
<gene>
    <name evidence="1" type="ORF">PVAP13_3NG132400</name>
</gene>
<evidence type="ECO:0000313" key="2">
    <source>
        <dbReference type="Proteomes" id="UP000823388"/>
    </source>
</evidence>
<sequence length="101" mass="11187">MRRAEERVALAWRRASLADRGVEAGQGVRALGGLPCVYKYSCILVLGVELEKPIYRPSEEWNKRSQHTDRSAAGAFVAISRVPVIIRRSSVPILRPASLSN</sequence>
<dbReference type="Proteomes" id="UP000823388">
    <property type="component" value="Chromosome 3N"/>
</dbReference>
<dbReference type="EMBL" id="CM029042">
    <property type="protein sequence ID" value="KAG2619730.1"/>
    <property type="molecule type" value="Genomic_DNA"/>
</dbReference>
<accession>A0A8T0UAC1</accession>
<dbReference type="AlphaFoldDB" id="A0A8T0UAC1"/>
<organism evidence="1 2">
    <name type="scientific">Panicum virgatum</name>
    <name type="common">Blackwell switchgrass</name>
    <dbReference type="NCBI Taxonomy" id="38727"/>
    <lineage>
        <taxon>Eukaryota</taxon>
        <taxon>Viridiplantae</taxon>
        <taxon>Streptophyta</taxon>
        <taxon>Embryophyta</taxon>
        <taxon>Tracheophyta</taxon>
        <taxon>Spermatophyta</taxon>
        <taxon>Magnoliopsida</taxon>
        <taxon>Liliopsida</taxon>
        <taxon>Poales</taxon>
        <taxon>Poaceae</taxon>
        <taxon>PACMAD clade</taxon>
        <taxon>Panicoideae</taxon>
        <taxon>Panicodae</taxon>
        <taxon>Paniceae</taxon>
        <taxon>Panicinae</taxon>
        <taxon>Panicum</taxon>
        <taxon>Panicum sect. Hiantes</taxon>
    </lineage>
</organism>
<reference evidence="1" key="1">
    <citation type="submission" date="2020-05" db="EMBL/GenBank/DDBJ databases">
        <title>WGS assembly of Panicum virgatum.</title>
        <authorList>
            <person name="Lovell J.T."/>
            <person name="Jenkins J."/>
            <person name="Shu S."/>
            <person name="Juenger T.E."/>
            <person name="Schmutz J."/>
        </authorList>
    </citation>
    <scope>NUCLEOTIDE SEQUENCE</scope>
    <source>
        <strain evidence="1">AP13</strain>
    </source>
</reference>
<proteinExistence type="predicted"/>